<dbReference type="Gene3D" id="3.40.50.720">
    <property type="entry name" value="NAD(P)-binding Rossmann-like Domain"/>
    <property type="match status" value="2"/>
</dbReference>
<dbReference type="SUPFAM" id="SSF51735">
    <property type="entry name" value="NAD(P)-binding Rossmann-fold domains"/>
    <property type="match status" value="1"/>
</dbReference>
<dbReference type="AlphaFoldDB" id="A0A2V1K582"/>
<dbReference type="InterPro" id="IPR006139">
    <property type="entry name" value="D-isomer_2_OHA_DH_cat_dom"/>
</dbReference>
<evidence type="ECO:0000313" key="8">
    <source>
        <dbReference type="Proteomes" id="UP000245212"/>
    </source>
</evidence>
<dbReference type="Pfam" id="PF00389">
    <property type="entry name" value="2-Hacid_dh"/>
    <property type="match status" value="1"/>
</dbReference>
<dbReference type="Pfam" id="PF02826">
    <property type="entry name" value="2-Hacid_dh_C"/>
    <property type="match status" value="1"/>
</dbReference>
<sequence length="314" mass="34236">MKIAVLDDYQRVAPTFADWSRLPADCEVVFFDQPLREEDAREALGDAEVIVAMRERMAFPAELLEALPALRLLVTTGMRNAAIDVAACKSRGIVVSGTRAQGSPAAELAWALLLALHKRIVKEDRALRDGRWQTQLSLSLEGRTLGLVGLGKLGSRMARVGQAFGMEVLAWSPNLTDERASQVGVQRVNKAALFERADAVSLHLVLSERTHGIVDADSIARMPAHAYFINTSRAGLVDEAALFAALHEGRIAGAGLDVYADEPLSPGNPYIALPNTVLSPHIGYATEENYRIYYPDAVEDILAWLQGTPIRLLD</sequence>
<dbReference type="PANTHER" id="PTHR42789:SF1">
    <property type="entry name" value="D-ISOMER SPECIFIC 2-HYDROXYACID DEHYDROGENASE FAMILY PROTEIN (AFU_ORTHOLOGUE AFUA_6G10090)"/>
    <property type="match status" value="1"/>
</dbReference>
<evidence type="ECO:0000256" key="2">
    <source>
        <dbReference type="ARBA" id="ARBA00023002"/>
    </source>
</evidence>
<dbReference type="PANTHER" id="PTHR42789">
    <property type="entry name" value="D-ISOMER SPECIFIC 2-HYDROXYACID DEHYDROGENASE FAMILY PROTEIN (AFU_ORTHOLOGUE AFUA_6G10090)"/>
    <property type="match status" value="1"/>
</dbReference>
<protein>
    <submittedName>
        <fullName evidence="7">Hydroxyacid dehydrogenase</fullName>
    </submittedName>
</protein>
<gene>
    <name evidence="7" type="ORF">DD235_04450</name>
</gene>
<accession>A0A2V1K582</accession>
<comment type="similarity">
    <text evidence="1 4">Belongs to the D-isomer specific 2-hydroxyacid dehydrogenase family.</text>
</comment>
<name>A0A2V1K582_9BURK</name>
<keyword evidence="3" id="KW-0520">NAD</keyword>
<dbReference type="SUPFAM" id="SSF52283">
    <property type="entry name" value="Formate/glycerate dehydrogenase catalytic domain-like"/>
    <property type="match status" value="1"/>
</dbReference>
<organism evidence="7 8">
    <name type="scientific">Corticimicrobacter populi</name>
    <dbReference type="NCBI Taxonomy" id="2175229"/>
    <lineage>
        <taxon>Bacteria</taxon>
        <taxon>Pseudomonadati</taxon>
        <taxon>Pseudomonadota</taxon>
        <taxon>Betaproteobacteria</taxon>
        <taxon>Burkholderiales</taxon>
        <taxon>Alcaligenaceae</taxon>
        <taxon>Corticimicrobacter</taxon>
    </lineage>
</organism>
<evidence type="ECO:0000256" key="3">
    <source>
        <dbReference type="ARBA" id="ARBA00023027"/>
    </source>
</evidence>
<evidence type="ECO:0000259" key="6">
    <source>
        <dbReference type="Pfam" id="PF02826"/>
    </source>
</evidence>
<evidence type="ECO:0000313" key="7">
    <source>
        <dbReference type="EMBL" id="PWF25393.1"/>
    </source>
</evidence>
<keyword evidence="8" id="KW-1185">Reference proteome</keyword>
<dbReference type="InterPro" id="IPR050857">
    <property type="entry name" value="D-2-hydroxyacid_DH"/>
</dbReference>
<dbReference type="CDD" id="cd12169">
    <property type="entry name" value="PGDH_like_1"/>
    <property type="match status" value="1"/>
</dbReference>
<reference evidence="8" key="1">
    <citation type="submission" date="2018-05" db="EMBL/GenBank/DDBJ databases">
        <authorList>
            <person name="Li Y."/>
        </authorList>
    </citation>
    <scope>NUCLEOTIDE SEQUENCE [LARGE SCALE GENOMIC DNA]</scope>
    <source>
        <strain evidence="8">3d-2-2</strain>
    </source>
</reference>
<feature type="domain" description="D-isomer specific 2-hydroxyacid dehydrogenase catalytic" evidence="5">
    <location>
        <begin position="18"/>
        <end position="309"/>
    </location>
</feature>
<proteinExistence type="inferred from homology"/>
<dbReference type="GO" id="GO:0016616">
    <property type="term" value="F:oxidoreductase activity, acting on the CH-OH group of donors, NAD or NADP as acceptor"/>
    <property type="evidence" value="ECO:0007669"/>
    <property type="project" value="InterPro"/>
</dbReference>
<dbReference type="EMBL" id="QETA01000001">
    <property type="protein sequence ID" value="PWF25393.1"/>
    <property type="molecule type" value="Genomic_DNA"/>
</dbReference>
<comment type="caution">
    <text evidence="7">The sequence shown here is derived from an EMBL/GenBank/DDBJ whole genome shotgun (WGS) entry which is preliminary data.</text>
</comment>
<dbReference type="GO" id="GO:0051287">
    <property type="term" value="F:NAD binding"/>
    <property type="evidence" value="ECO:0007669"/>
    <property type="project" value="InterPro"/>
</dbReference>
<feature type="domain" description="D-isomer specific 2-hydroxyacid dehydrogenase NAD-binding" evidence="6">
    <location>
        <begin position="111"/>
        <end position="283"/>
    </location>
</feature>
<dbReference type="Proteomes" id="UP000245212">
    <property type="component" value="Unassembled WGS sequence"/>
</dbReference>
<dbReference type="InterPro" id="IPR036291">
    <property type="entry name" value="NAD(P)-bd_dom_sf"/>
</dbReference>
<keyword evidence="2 4" id="KW-0560">Oxidoreductase</keyword>
<dbReference type="RefSeq" id="WP_109060796.1">
    <property type="nucleotide sequence ID" value="NZ_QETA01000001.1"/>
</dbReference>
<evidence type="ECO:0000256" key="4">
    <source>
        <dbReference type="RuleBase" id="RU003719"/>
    </source>
</evidence>
<evidence type="ECO:0000256" key="1">
    <source>
        <dbReference type="ARBA" id="ARBA00005854"/>
    </source>
</evidence>
<dbReference type="InterPro" id="IPR006140">
    <property type="entry name" value="D-isomer_DH_NAD-bd"/>
</dbReference>
<evidence type="ECO:0000259" key="5">
    <source>
        <dbReference type="Pfam" id="PF00389"/>
    </source>
</evidence>